<evidence type="ECO:0000313" key="1">
    <source>
        <dbReference type="EMBL" id="MEJ7139141.1"/>
    </source>
</evidence>
<reference evidence="1" key="1">
    <citation type="submission" date="2023-10" db="EMBL/GenBank/DDBJ databases">
        <title>Amphibacter perezi, gen. nov., sp. nov. a novel taxa of the family Comamonadaceae, class Betaproteobacteria isolated from the skin microbiota of Pelophylax perezi from different populations.</title>
        <authorList>
            <person name="Costa S."/>
            <person name="Proenca D.N."/>
            <person name="Lopes I."/>
            <person name="Morais P.V."/>
        </authorList>
    </citation>
    <scope>NUCLEOTIDE SEQUENCE</scope>
    <source>
        <strain evidence="1">SL12-8</strain>
    </source>
</reference>
<sequence>MAAPQFTRRALFCSVQAAALAAALVAAFAASPARAAGFDPAKVQPEAPGVAARLPDPPVRYDTPGFEPGQTGFTSYARLTRFVEDLAAQSPNVQLESAGVSQEGRNLHLLTLAQGRRINPALPTVLMVATQHGNEPAPAEAALVLAQQLAANPDGILSRINVLLVPLANPDGYERFQRATASGLDMNRDHLLLRTPEAAALAGIARRYAPQVVLDLHEFTVGGRWVDKFGVVQKNDALLQSASVGNLDPALRAFAENQVLAPALAALDRAGLTAAPYHTASDDAQDKVVSMGGVQPDTGRNVYGLRNSVSILLETRGVGIGRAHFLRRVYTQVTLARSVLDSAARQSSALLAAVAAAGRSATASACTGDLVVSATHTPQPRDLVYLDATTGADRTLSLDWRAADPLKVLATRPRPCGYVLSADQTLAAQTLQRLGVTVQRVLQPAEVAGERYRITAEDEGQRQDARGAIAASQAIRKLKVALEPGTQSVPAGSYYVPLAQPMSGLVSAALEPDSQNSYVANRLIPLDTTAPDSLRRLTRPLTSGLR</sequence>
<protein>
    <submittedName>
        <fullName evidence="1">M14 family metallocarboxypeptidase</fullName>
    </submittedName>
</protein>
<dbReference type="Proteomes" id="UP001364695">
    <property type="component" value="Unassembled WGS sequence"/>
</dbReference>
<keyword evidence="2" id="KW-1185">Reference proteome</keyword>
<comment type="caution">
    <text evidence="1">The sequence shown here is derived from an EMBL/GenBank/DDBJ whole genome shotgun (WGS) entry which is preliminary data.</text>
</comment>
<dbReference type="EMBL" id="JAWDIE010000020">
    <property type="protein sequence ID" value="MEJ7139141.1"/>
    <property type="molecule type" value="Genomic_DNA"/>
</dbReference>
<gene>
    <name evidence="1" type="ORF">RV045_11985</name>
</gene>
<organism evidence="1 2">
    <name type="scientific">Amphibiibacter pelophylacis</name>
    <dbReference type="NCBI Taxonomy" id="1799477"/>
    <lineage>
        <taxon>Bacteria</taxon>
        <taxon>Pseudomonadati</taxon>
        <taxon>Pseudomonadota</taxon>
        <taxon>Betaproteobacteria</taxon>
        <taxon>Burkholderiales</taxon>
        <taxon>Sphaerotilaceae</taxon>
        <taxon>Amphibiibacter</taxon>
    </lineage>
</organism>
<accession>A0ACC6P4I3</accession>
<proteinExistence type="predicted"/>
<name>A0ACC6P4I3_9BURK</name>
<evidence type="ECO:0000313" key="2">
    <source>
        <dbReference type="Proteomes" id="UP001364695"/>
    </source>
</evidence>